<dbReference type="Gene3D" id="6.10.280.40">
    <property type="match status" value="1"/>
</dbReference>
<dbReference type="GO" id="GO:0006950">
    <property type="term" value="P:response to stress"/>
    <property type="evidence" value="ECO:0007669"/>
    <property type="project" value="UniProtKB-ARBA"/>
</dbReference>
<evidence type="ECO:0000256" key="4">
    <source>
        <dbReference type="ARBA" id="ARBA00022840"/>
    </source>
</evidence>
<dbReference type="InterPro" id="IPR025753">
    <property type="entry name" value="AAA_N_dom"/>
</dbReference>
<dbReference type="PROSITE" id="PS00674">
    <property type="entry name" value="AAA"/>
    <property type="match status" value="1"/>
</dbReference>
<keyword evidence="4 7" id="KW-0067">ATP-binding</keyword>
<dbReference type="SMART" id="SM00382">
    <property type="entry name" value="AAA"/>
    <property type="match status" value="1"/>
</dbReference>
<organism evidence="10 11">
    <name type="scientific">Trapa incisa</name>
    <dbReference type="NCBI Taxonomy" id="236973"/>
    <lineage>
        <taxon>Eukaryota</taxon>
        <taxon>Viridiplantae</taxon>
        <taxon>Streptophyta</taxon>
        <taxon>Embryophyta</taxon>
        <taxon>Tracheophyta</taxon>
        <taxon>Spermatophyta</taxon>
        <taxon>Magnoliopsida</taxon>
        <taxon>eudicotyledons</taxon>
        <taxon>Gunneridae</taxon>
        <taxon>Pentapetalae</taxon>
        <taxon>rosids</taxon>
        <taxon>malvids</taxon>
        <taxon>Myrtales</taxon>
        <taxon>Lythraceae</taxon>
        <taxon>Trapa</taxon>
    </lineage>
</organism>
<evidence type="ECO:0000256" key="7">
    <source>
        <dbReference type="RuleBase" id="RU003651"/>
    </source>
</evidence>
<keyword evidence="7" id="KW-0547">Nucleotide-binding</keyword>
<accession>A0AAN7QRX2</accession>
<dbReference type="Pfam" id="PF14363">
    <property type="entry name" value="AAA_assoc"/>
    <property type="match status" value="1"/>
</dbReference>
<sequence>MISVTEMMGSPSSLFSAYASIMASTMLFRSILNDLLPKPVRSFLVNVFHRLFKCKTNKLTLVIDEFYNGIARNQIFDAVEVYLSTRIGPNVDRLKIDNCSNKKVISIRLEKNEKVTDAYQGIELDWKFLSVEQESNGGQQRDMSTRSASGGGNTRRSFELSFQKRHKEIILTSYVPFIQERAKEMKKKERVLKMYTLGGLRNGRSYGVSWDAINLDHPSTFATLAMEAEQKTAVIADLDRFLTRKEFYKRVGRAWKRGYLLYGPPGTGKSSLVAAMANYLKFDVYDLQLSNVAADSDLRDLLVGIGNRSILVIEDIDCSIDLPDRQRAGKESSGKNSNTRPQLTLSGLLNFIDGLWSTCGDQRVIIFTTNHVEKLDQALLRPGRMDMHIHMSYCSFHGFKILAENYLGISEADLVRCHAGVLAEIESLIAGSEVTPAEVAEEFMKSEDPHVTLDGLVKFLSNRKTKTKKTEENGGMVRAKESEMANKSTEDM</sequence>
<evidence type="ECO:0000259" key="9">
    <source>
        <dbReference type="SMART" id="SM00382"/>
    </source>
</evidence>
<evidence type="ECO:0000256" key="8">
    <source>
        <dbReference type="SAM" id="MobiDB-lite"/>
    </source>
</evidence>
<feature type="domain" description="AAA+ ATPase" evidence="9">
    <location>
        <begin position="255"/>
        <end position="395"/>
    </location>
</feature>
<dbReference type="InterPro" id="IPR027417">
    <property type="entry name" value="P-loop_NTPase"/>
</dbReference>
<evidence type="ECO:0000313" key="10">
    <source>
        <dbReference type="EMBL" id="KAK4773718.1"/>
    </source>
</evidence>
<proteinExistence type="inferred from homology"/>
<dbReference type="Pfam" id="PF25568">
    <property type="entry name" value="AAA_lid_At3g28540"/>
    <property type="match status" value="1"/>
</dbReference>
<keyword evidence="11" id="KW-1185">Reference proteome</keyword>
<feature type="region of interest" description="Disordered" evidence="8">
    <location>
        <begin position="464"/>
        <end position="492"/>
    </location>
</feature>
<gene>
    <name evidence="10" type="ORF">SAY87_028737</name>
</gene>
<comment type="caution">
    <text evidence="10">The sequence shown here is derived from an EMBL/GenBank/DDBJ whole genome shotgun (WGS) entry which is preliminary data.</text>
</comment>
<name>A0AAN7QRX2_9MYRT</name>
<comment type="catalytic activity">
    <reaction evidence="6">
        <text>ATP + H2O = ADP + phosphate + H(+)</text>
        <dbReference type="Rhea" id="RHEA:13065"/>
        <dbReference type="ChEBI" id="CHEBI:15377"/>
        <dbReference type="ChEBI" id="CHEBI:15378"/>
        <dbReference type="ChEBI" id="CHEBI:30616"/>
        <dbReference type="ChEBI" id="CHEBI:43474"/>
        <dbReference type="ChEBI" id="CHEBI:456216"/>
    </reaction>
</comment>
<dbReference type="InterPro" id="IPR003960">
    <property type="entry name" value="ATPase_AAA_CS"/>
</dbReference>
<dbReference type="InterPro" id="IPR003959">
    <property type="entry name" value="ATPase_AAA_core"/>
</dbReference>
<dbReference type="Gene3D" id="3.40.50.300">
    <property type="entry name" value="P-loop containing nucleotide triphosphate hydrolases"/>
    <property type="match status" value="1"/>
</dbReference>
<dbReference type="InterPro" id="IPR058017">
    <property type="entry name" value="At3g28540-like_C"/>
</dbReference>
<evidence type="ECO:0000313" key="11">
    <source>
        <dbReference type="Proteomes" id="UP001345219"/>
    </source>
</evidence>
<dbReference type="EMBL" id="JAXIOK010000004">
    <property type="protein sequence ID" value="KAK4773718.1"/>
    <property type="molecule type" value="Genomic_DNA"/>
</dbReference>
<dbReference type="CDD" id="cd19510">
    <property type="entry name" value="RecA-like_BCS1"/>
    <property type="match status" value="1"/>
</dbReference>
<evidence type="ECO:0000256" key="3">
    <source>
        <dbReference type="ARBA" id="ARBA00022801"/>
    </source>
</evidence>
<keyword evidence="5" id="KW-0460">Magnesium</keyword>
<evidence type="ECO:0000256" key="6">
    <source>
        <dbReference type="ARBA" id="ARBA00049360"/>
    </source>
</evidence>
<dbReference type="Proteomes" id="UP001345219">
    <property type="component" value="Chromosome 22"/>
</dbReference>
<reference evidence="10 11" key="1">
    <citation type="journal article" date="2023" name="Hortic Res">
        <title>Pangenome of water caltrop reveals structural variations and asymmetric subgenome divergence after allopolyploidization.</title>
        <authorList>
            <person name="Zhang X."/>
            <person name="Chen Y."/>
            <person name="Wang L."/>
            <person name="Yuan Y."/>
            <person name="Fang M."/>
            <person name="Shi L."/>
            <person name="Lu R."/>
            <person name="Comes H.P."/>
            <person name="Ma Y."/>
            <person name="Chen Y."/>
            <person name="Huang G."/>
            <person name="Zhou Y."/>
            <person name="Zheng Z."/>
            <person name="Qiu Y."/>
        </authorList>
    </citation>
    <scope>NUCLEOTIDE SEQUENCE [LARGE SCALE GENOMIC DNA]</scope>
    <source>
        <tissue evidence="10">Roots</tissue>
    </source>
</reference>
<evidence type="ECO:0000256" key="2">
    <source>
        <dbReference type="ARBA" id="ARBA00007448"/>
    </source>
</evidence>
<dbReference type="PANTHER" id="PTHR23070">
    <property type="entry name" value="BCS1 AAA-TYPE ATPASE"/>
    <property type="match status" value="1"/>
</dbReference>
<dbReference type="SUPFAM" id="SSF52540">
    <property type="entry name" value="P-loop containing nucleoside triphosphate hydrolases"/>
    <property type="match status" value="1"/>
</dbReference>
<dbReference type="AlphaFoldDB" id="A0AAN7QRX2"/>
<keyword evidence="3" id="KW-0378">Hydrolase</keyword>
<protein>
    <recommendedName>
        <fullName evidence="9">AAA+ ATPase domain-containing protein</fullName>
    </recommendedName>
</protein>
<evidence type="ECO:0000256" key="5">
    <source>
        <dbReference type="ARBA" id="ARBA00022842"/>
    </source>
</evidence>
<dbReference type="Pfam" id="PF00004">
    <property type="entry name" value="AAA"/>
    <property type="match status" value="1"/>
</dbReference>
<dbReference type="GO" id="GO:0016887">
    <property type="term" value="F:ATP hydrolysis activity"/>
    <property type="evidence" value="ECO:0007669"/>
    <property type="project" value="InterPro"/>
</dbReference>
<feature type="compositionally biased region" description="Polar residues" evidence="8">
    <location>
        <begin position="135"/>
        <end position="148"/>
    </location>
</feature>
<feature type="region of interest" description="Disordered" evidence="8">
    <location>
        <begin position="135"/>
        <end position="155"/>
    </location>
</feature>
<feature type="compositionally biased region" description="Basic and acidic residues" evidence="8">
    <location>
        <begin position="468"/>
        <end position="492"/>
    </location>
</feature>
<dbReference type="GO" id="GO:0005524">
    <property type="term" value="F:ATP binding"/>
    <property type="evidence" value="ECO:0007669"/>
    <property type="project" value="UniProtKB-KW"/>
</dbReference>
<dbReference type="InterPro" id="IPR050747">
    <property type="entry name" value="Mitochondrial_chaperone_BCS1"/>
</dbReference>
<comment type="similarity">
    <text evidence="2">Belongs to the AAA ATPase family. BCS1 subfamily.</text>
</comment>
<comment type="cofactor">
    <cofactor evidence="1">
        <name>Mg(2+)</name>
        <dbReference type="ChEBI" id="CHEBI:18420"/>
    </cofactor>
</comment>
<evidence type="ECO:0000256" key="1">
    <source>
        <dbReference type="ARBA" id="ARBA00001946"/>
    </source>
</evidence>
<dbReference type="InterPro" id="IPR003593">
    <property type="entry name" value="AAA+_ATPase"/>
</dbReference>